<evidence type="ECO:0000256" key="1">
    <source>
        <dbReference type="SAM" id="MobiDB-lite"/>
    </source>
</evidence>
<dbReference type="AlphaFoldDB" id="A0A1Q3ERP0"/>
<accession>A0A1Q3ERP0</accession>
<keyword evidence="3" id="KW-1185">Reference proteome</keyword>
<dbReference type="EMBL" id="BDGU01001376">
    <property type="protein sequence ID" value="GAW09865.1"/>
    <property type="molecule type" value="Genomic_DNA"/>
</dbReference>
<name>A0A1Q3ERP0_LENED</name>
<organism evidence="2 3">
    <name type="scientific">Lentinula edodes</name>
    <name type="common">Shiitake mushroom</name>
    <name type="synonym">Lentinus edodes</name>
    <dbReference type="NCBI Taxonomy" id="5353"/>
    <lineage>
        <taxon>Eukaryota</taxon>
        <taxon>Fungi</taxon>
        <taxon>Dikarya</taxon>
        <taxon>Basidiomycota</taxon>
        <taxon>Agaricomycotina</taxon>
        <taxon>Agaricomycetes</taxon>
        <taxon>Agaricomycetidae</taxon>
        <taxon>Agaricales</taxon>
        <taxon>Marasmiineae</taxon>
        <taxon>Omphalotaceae</taxon>
        <taxon>Lentinula</taxon>
    </lineage>
</organism>
<evidence type="ECO:0000313" key="3">
    <source>
        <dbReference type="Proteomes" id="UP000188533"/>
    </source>
</evidence>
<gene>
    <name evidence="2" type="ORF">LENED_012071</name>
</gene>
<dbReference type="Proteomes" id="UP000188533">
    <property type="component" value="Unassembled WGS sequence"/>
</dbReference>
<reference evidence="2 3" key="2">
    <citation type="submission" date="2017-02" db="EMBL/GenBank/DDBJ databases">
        <title>A genome survey and senescence transcriptome analysis in Lentinula edodes.</title>
        <authorList>
            <person name="Sakamoto Y."/>
            <person name="Nakade K."/>
            <person name="Sato S."/>
            <person name="Yoshida Y."/>
            <person name="Miyazaki K."/>
            <person name="Natsume S."/>
            <person name="Konno N."/>
        </authorList>
    </citation>
    <scope>NUCLEOTIDE SEQUENCE [LARGE SCALE GENOMIC DNA]</scope>
    <source>
        <strain evidence="2 3">NBRC 111202</strain>
    </source>
</reference>
<reference evidence="2 3" key="1">
    <citation type="submission" date="2016-08" db="EMBL/GenBank/DDBJ databases">
        <authorList>
            <consortium name="Lentinula edodes genome sequencing consortium"/>
            <person name="Sakamoto Y."/>
            <person name="Nakade K."/>
            <person name="Sato S."/>
            <person name="Yoshida Y."/>
            <person name="Miyazaki K."/>
            <person name="Natsume S."/>
            <person name="Konno N."/>
        </authorList>
    </citation>
    <scope>NUCLEOTIDE SEQUENCE [LARGE SCALE GENOMIC DNA]</scope>
    <source>
        <strain evidence="2 3">NBRC 111202</strain>
    </source>
</reference>
<comment type="caution">
    <text evidence="2">The sequence shown here is derived from an EMBL/GenBank/DDBJ whole genome shotgun (WGS) entry which is preliminary data.</text>
</comment>
<feature type="compositionally biased region" description="Basic and acidic residues" evidence="1">
    <location>
        <begin position="63"/>
        <end position="73"/>
    </location>
</feature>
<sequence>MGAVSVTPGPLRVISERPRSLKRRRIVENSNEEDEEEKEKGEEEDREGEEEGMVEEELAPTKARSEKGKERAE</sequence>
<feature type="region of interest" description="Disordered" evidence="1">
    <location>
        <begin position="1"/>
        <end position="73"/>
    </location>
</feature>
<feature type="compositionally biased region" description="Acidic residues" evidence="1">
    <location>
        <begin position="44"/>
        <end position="58"/>
    </location>
</feature>
<evidence type="ECO:0000313" key="2">
    <source>
        <dbReference type="EMBL" id="GAW09865.1"/>
    </source>
</evidence>
<protein>
    <submittedName>
        <fullName evidence="2">Uncharacterized protein</fullName>
    </submittedName>
</protein>
<proteinExistence type="predicted"/>